<protein>
    <submittedName>
        <fullName evidence="1">Uncharacterized protein</fullName>
    </submittedName>
</protein>
<proteinExistence type="predicted"/>
<accession>A0ABT8DY49</accession>
<sequence>MRTEMGPAKTALVNMMLRIERTRQMLRQRRTRGDGRELAEAALSPGGLIDPTFEDTTWSIRMNSASDPQTLQQG</sequence>
<organism evidence="1 2">
    <name type="scientific">Roseateles violae</name>
    <dbReference type="NCBI Taxonomy" id="3058042"/>
    <lineage>
        <taxon>Bacteria</taxon>
        <taxon>Pseudomonadati</taxon>
        <taxon>Pseudomonadota</taxon>
        <taxon>Betaproteobacteria</taxon>
        <taxon>Burkholderiales</taxon>
        <taxon>Sphaerotilaceae</taxon>
        <taxon>Roseateles</taxon>
    </lineage>
</organism>
<dbReference type="Proteomes" id="UP001228044">
    <property type="component" value="Unassembled WGS sequence"/>
</dbReference>
<evidence type="ECO:0000313" key="1">
    <source>
        <dbReference type="EMBL" id="MDN3922142.1"/>
    </source>
</evidence>
<dbReference type="RefSeq" id="WP_290360457.1">
    <property type="nucleotide sequence ID" value="NZ_JAUHHC010000005.1"/>
</dbReference>
<keyword evidence="2" id="KW-1185">Reference proteome</keyword>
<comment type="caution">
    <text evidence="1">The sequence shown here is derived from an EMBL/GenBank/DDBJ whole genome shotgun (WGS) entry which is preliminary data.</text>
</comment>
<gene>
    <name evidence="1" type="ORF">QWJ38_17765</name>
</gene>
<dbReference type="EMBL" id="JAUHHC010000005">
    <property type="protein sequence ID" value="MDN3922142.1"/>
    <property type="molecule type" value="Genomic_DNA"/>
</dbReference>
<evidence type="ECO:0000313" key="2">
    <source>
        <dbReference type="Proteomes" id="UP001228044"/>
    </source>
</evidence>
<name>A0ABT8DY49_9BURK</name>
<reference evidence="1 2" key="1">
    <citation type="submission" date="2023-06" db="EMBL/GenBank/DDBJ databases">
        <title>Pelomonas sp. PFR6 16S ribosomal RNA gene Genome sequencing and assembly.</title>
        <authorList>
            <person name="Woo H."/>
        </authorList>
    </citation>
    <scope>NUCLEOTIDE SEQUENCE [LARGE SCALE GENOMIC DNA]</scope>
    <source>
        <strain evidence="1 2">PFR6</strain>
    </source>
</reference>